<organism evidence="1 2">
    <name type="scientific">Croceitalea vernalis</name>
    <dbReference type="NCBI Taxonomy" id="3075599"/>
    <lineage>
        <taxon>Bacteria</taxon>
        <taxon>Pseudomonadati</taxon>
        <taxon>Bacteroidota</taxon>
        <taxon>Flavobacteriia</taxon>
        <taxon>Flavobacteriales</taxon>
        <taxon>Flavobacteriaceae</taxon>
        <taxon>Croceitalea</taxon>
    </lineage>
</organism>
<dbReference type="Proteomes" id="UP001250662">
    <property type="component" value="Unassembled WGS sequence"/>
</dbReference>
<comment type="caution">
    <text evidence="1">The sequence shown here is derived from an EMBL/GenBank/DDBJ whole genome shotgun (WGS) entry which is preliminary data.</text>
</comment>
<proteinExistence type="predicted"/>
<dbReference type="EMBL" id="JAVRHU010000003">
    <property type="protein sequence ID" value="MDT0622309.1"/>
    <property type="molecule type" value="Genomic_DNA"/>
</dbReference>
<keyword evidence="2" id="KW-1185">Reference proteome</keyword>
<reference evidence="1 2" key="1">
    <citation type="submission" date="2023-09" db="EMBL/GenBank/DDBJ databases">
        <authorList>
            <person name="Rey-Velasco X."/>
        </authorList>
    </citation>
    <scope>NUCLEOTIDE SEQUENCE [LARGE SCALE GENOMIC DNA]</scope>
    <source>
        <strain evidence="1 2">P007</strain>
    </source>
</reference>
<gene>
    <name evidence="1" type="ORF">RM520_11785</name>
</gene>
<sequence>MKFNWIFSNNADKNLQKQSVELEYRLRPKITKFLMEHLEQECCGDFSCFYFDVDMKTQRVLLSEKTPKNFFDKIKNEFDIQINRPQNLSSVS</sequence>
<evidence type="ECO:0000313" key="1">
    <source>
        <dbReference type="EMBL" id="MDT0622309.1"/>
    </source>
</evidence>
<dbReference type="RefSeq" id="WP_311388151.1">
    <property type="nucleotide sequence ID" value="NZ_JAVRHU010000003.1"/>
</dbReference>
<protein>
    <submittedName>
        <fullName evidence="1">Uncharacterized protein</fullName>
    </submittedName>
</protein>
<name>A0ABU3BJG1_9FLAO</name>
<evidence type="ECO:0000313" key="2">
    <source>
        <dbReference type="Proteomes" id="UP001250662"/>
    </source>
</evidence>
<accession>A0ABU3BJG1</accession>